<dbReference type="GO" id="GO:0035091">
    <property type="term" value="F:phosphatidylinositol binding"/>
    <property type="evidence" value="ECO:0007669"/>
    <property type="project" value="InterPro"/>
</dbReference>
<feature type="region of interest" description="Disordered" evidence="1">
    <location>
        <begin position="140"/>
        <end position="172"/>
    </location>
</feature>
<dbReference type="Gene3D" id="1.25.40.90">
    <property type="match status" value="1"/>
</dbReference>
<name>A0A7S0QDZ5_9CRYP</name>
<dbReference type="PANTHER" id="PTHR47789">
    <property type="entry name" value="LAS SEVENTEEN-BINDING PROTEIN 5"/>
    <property type="match status" value="1"/>
</dbReference>
<dbReference type="SUPFAM" id="SSF89009">
    <property type="entry name" value="GAT-like domain"/>
    <property type="match status" value="1"/>
</dbReference>
<organism evidence="3">
    <name type="scientific">Cryptomonas curvata</name>
    <dbReference type="NCBI Taxonomy" id="233186"/>
    <lineage>
        <taxon>Eukaryota</taxon>
        <taxon>Cryptophyceae</taxon>
        <taxon>Cryptomonadales</taxon>
        <taxon>Cryptomonadaceae</taxon>
        <taxon>Cryptomonas</taxon>
    </lineage>
</organism>
<evidence type="ECO:0000259" key="2">
    <source>
        <dbReference type="PROSITE" id="PS50179"/>
    </source>
</evidence>
<sequence length="281" mass="30377">MADAMKLKAAVYRGTTDTGDGEGDPTGIVEINEMIKDKPHLITEAVKYLKARIKDRSPVTSCIAMDLLDQCMQSNGFQFQLYVVKKVLQRILKLALPNKGQHPHVQQKAAALIKFWANSYSADARLFEFSNAAKELARKEEMARGSGAPPGGAVPARQADYSSVRRPDTGSHIPAAAPAEERWETWNPGPEPGVPVGYRGPALAFAPGPFDLEQAKDNLALISAMLAAEDGDPRANEALAEVAMLCRASLAGIMGQIELTQDEAAVVEMLSVHEQLTERIA</sequence>
<dbReference type="CDD" id="cd03561">
    <property type="entry name" value="VHS"/>
    <property type="match status" value="1"/>
</dbReference>
<evidence type="ECO:0000256" key="1">
    <source>
        <dbReference type="SAM" id="MobiDB-lite"/>
    </source>
</evidence>
<dbReference type="GO" id="GO:0043130">
    <property type="term" value="F:ubiquitin binding"/>
    <property type="evidence" value="ECO:0007669"/>
    <property type="project" value="InterPro"/>
</dbReference>
<accession>A0A7S0QDZ5</accession>
<dbReference type="GO" id="GO:0007015">
    <property type="term" value="P:actin filament organization"/>
    <property type="evidence" value="ECO:0007669"/>
    <property type="project" value="InterPro"/>
</dbReference>
<dbReference type="InterPro" id="IPR002014">
    <property type="entry name" value="VHS_dom"/>
</dbReference>
<protein>
    <recommendedName>
        <fullName evidence="2">VHS domain-containing protein</fullName>
    </recommendedName>
</protein>
<evidence type="ECO:0000313" key="3">
    <source>
        <dbReference type="EMBL" id="CAD8625274.1"/>
    </source>
</evidence>
<dbReference type="SMART" id="SM00288">
    <property type="entry name" value="VHS"/>
    <property type="match status" value="1"/>
</dbReference>
<dbReference type="Pfam" id="PF00790">
    <property type="entry name" value="VHS"/>
    <property type="match status" value="1"/>
</dbReference>
<dbReference type="EMBL" id="HBEZ01005271">
    <property type="protein sequence ID" value="CAD8625274.1"/>
    <property type="molecule type" value="Transcribed_RNA"/>
</dbReference>
<dbReference type="SUPFAM" id="SSF48464">
    <property type="entry name" value="ENTH/VHS domain"/>
    <property type="match status" value="1"/>
</dbReference>
<proteinExistence type="predicted"/>
<dbReference type="PROSITE" id="PS50179">
    <property type="entry name" value="VHS"/>
    <property type="match status" value="1"/>
</dbReference>
<feature type="domain" description="VHS" evidence="2">
    <location>
        <begin position="15"/>
        <end position="139"/>
    </location>
</feature>
<gene>
    <name evidence="3" type="ORF">CCUR1050_LOCUS2951</name>
</gene>
<feature type="non-terminal residue" evidence="3">
    <location>
        <position position="281"/>
    </location>
</feature>
<dbReference type="AlphaFoldDB" id="A0A7S0QDZ5"/>
<dbReference type="InterPro" id="IPR008942">
    <property type="entry name" value="ENTH_VHS"/>
</dbReference>
<reference evidence="3" key="1">
    <citation type="submission" date="2021-01" db="EMBL/GenBank/DDBJ databases">
        <authorList>
            <person name="Corre E."/>
            <person name="Pelletier E."/>
            <person name="Niang G."/>
            <person name="Scheremetjew M."/>
            <person name="Finn R."/>
            <person name="Kale V."/>
            <person name="Holt S."/>
            <person name="Cochrane G."/>
            <person name="Meng A."/>
            <person name="Brown T."/>
            <person name="Cohen L."/>
        </authorList>
    </citation>
    <scope>NUCLEOTIDE SEQUENCE</scope>
    <source>
        <strain evidence="3">CCAP979/52</strain>
    </source>
</reference>
<dbReference type="PANTHER" id="PTHR47789:SF1">
    <property type="entry name" value="LAS SEVENTEEN-BINDING PROTEIN 5"/>
    <property type="match status" value="1"/>
</dbReference>
<dbReference type="GO" id="GO:0006897">
    <property type="term" value="P:endocytosis"/>
    <property type="evidence" value="ECO:0007669"/>
    <property type="project" value="InterPro"/>
</dbReference>
<dbReference type="InterPro" id="IPR045007">
    <property type="entry name" value="LSB5"/>
</dbReference>
<dbReference type="GO" id="GO:0051666">
    <property type="term" value="P:actin cortical patch localization"/>
    <property type="evidence" value="ECO:0007669"/>
    <property type="project" value="TreeGrafter"/>
</dbReference>